<comment type="caution">
    <text evidence="1">The sequence shown here is derived from an EMBL/GenBank/DDBJ whole genome shotgun (WGS) entry which is preliminary data.</text>
</comment>
<accession>A3XPT1</accession>
<organism evidence="1 2">
    <name type="scientific">Leeuwenhoekiella blandensis (strain CECT 7118 / CCUG 51940 / KCTC 22103 / MED217)</name>
    <name type="common">Flavobacterium sp. (strain MED217)</name>
    <dbReference type="NCBI Taxonomy" id="398720"/>
    <lineage>
        <taxon>Bacteria</taxon>
        <taxon>Pseudomonadati</taxon>
        <taxon>Bacteroidota</taxon>
        <taxon>Flavobacteriia</taxon>
        <taxon>Flavobacteriales</taxon>
        <taxon>Flavobacteriaceae</taxon>
        <taxon>Leeuwenhoekiella</taxon>
    </lineage>
</organism>
<dbReference type="HOGENOM" id="CLU_3365638_0_0_10"/>
<dbReference type="Proteomes" id="UP000001601">
    <property type="component" value="Unassembled WGS sequence"/>
</dbReference>
<sequence length="35" mass="4004">MQIDNAMSLEVTPIAIVREASLDEMLKRVQHDSVY</sequence>
<proteinExistence type="predicted"/>
<evidence type="ECO:0000313" key="1">
    <source>
        <dbReference type="EMBL" id="EAQ48440.1"/>
    </source>
</evidence>
<keyword evidence="2" id="KW-1185">Reference proteome</keyword>
<dbReference type="AlphaFoldDB" id="A3XPT1"/>
<name>A3XPT1_LEEBM</name>
<dbReference type="EMBL" id="AANC01000008">
    <property type="protein sequence ID" value="EAQ48440.1"/>
    <property type="molecule type" value="Genomic_DNA"/>
</dbReference>
<evidence type="ECO:0000313" key="2">
    <source>
        <dbReference type="Proteomes" id="UP000001601"/>
    </source>
</evidence>
<gene>
    <name evidence="1" type="ORF">MED217_13074</name>
</gene>
<reference evidence="1 2" key="1">
    <citation type="journal article" date="2007" name="Nature">
        <title>Light stimulates growth of proteorhodopsin-containing marine Flavobacteria.</title>
        <authorList>
            <person name="Gomez-Consarnau L."/>
            <person name="Gonzalez J.M."/>
            <person name="Coll-Llado M."/>
            <person name="Gourdon P."/>
            <person name="Pascher T."/>
            <person name="Neutze R."/>
            <person name="Pedros-Alio C."/>
            <person name="Pinhassi J."/>
        </authorList>
    </citation>
    <scope>NUCLEOTIDE SEQUENCE [LARGE SCALE GENOMIC DNA]</scope>
    <source>
        <strain evidence="1 2">MED217</strain>
    </source>
</reference>
<protein>
    <submittedName>
        <fullName evidence="1">Uncharacterized protein</fullName>
    </submittedName>
</protein>